<protein>
    <submittedName>
        <fullName evidence="2">Uncharacterized protein</fullName>
    </submittedName>
</protein>
<gene>
    <name evidence="2" type="ORF">LCGC14_2824890</name>
</gene>
<comment type="caution">
    <text evidence="2">The sequence shown here is derived from an EMBL/GenBank/DDBJ whole genome shotgun (WGS) entry which is preliminary data.</text>
</comment>
<evidence type="ECO:0000313" key="2">
    <source>
        <dbReference type="EMBL" id="KKK80299.1"/>
    </source>
</evidence>
<feature type="region of interest" description="Disordered" evidence="1">
    <location>
        <begin position="23"/>
        <end position="58"/>
    </location>
</feature>
<name>A0A0F9APA0_9ZZZZ</name>
<dbReference type="AlphaFoldDB" id="A0A0F9APA0"/>
<dbReference type="EMBL" id="LAZR01053645">
    <property type="protein sequence ID" value="KKK80299.1"/>
    <property type="molecule type" value="Genomic_DNA"/>
</dbReference>
<feature type="compositionally biased region" description="Polar residues" evidence="1">
    <location>
        <begin position="24"/>
        <end position="46"/>
    </location>
</feature>
<proteinExistence type="predicted"/>
<sequence>MPKLISLALAIVGLATLAIAKPNQPETTEVQQGPNSVPAAESQQGKTFDDKEPATDQLPIEDEIKQADISLAKEQLRAELHENR</sequence>
<organism evidence="2">
    <name type="scientific">marine sediment metagenome</name>
    <dbReference type="NCBI Taxonomy" id="412755"/>
    <lineage>
        <taxon>unclassified sequences</taxon>
        <taxon>metagenomes</taxon>
        <taxon>ecological metagenomes</taxon>
    </lineage>
</organism>
<feature type="non-terminal residue" evidence="2">
    <location>
        <position position="84"/>
    </location>
</feature>
<accession>A0A0F9APA0</accession>
<evidence type="ECO:0000256" key="1">
    <source>
        <dbReference type="SAM" id="MobiDB-lite"/>
    </source>
</evidence>
<reference evidence="2" key="1">
    <citation type="journal article" date="2015" name="Nature">
        <title>Complex archaea that bridge the gap between prokaryotes and eukaryotes.</title>
        <authorList>
            <person name="Spang A."/>
            <person name="Saw J.H."/>
            <person name="Jorgensen S.L."/>
            <person name="Zaremba-Niedzwiedzka K."/>
            <person name="Martijn J."/>
            <person name="Lind A.E."/>
            <person name="van Eijk R."/>
            <person name="Schleper C."/>
            <person name="Guy L."/>
            <person name="Ettema T.J."/>
        </authorList>
    </citation>
    <scope>NUCLEOTIDE SEQUENCE</scope>
</reference>